<dbReference type="InterPro" id="IPR036986">
    <property type="entry name" value="S4_RNA-bd_sf"/>
</dbReference>
<reference evidence="7 8" key="1">
    <citation type="submission" date="2018-10" db="EMBL/GenBank/DDBJ databases">
        <authorList>
            <person name="Zhang X."/>
        </authorList>
    </citation>
    <scope>NUCLEOTIDE SEQUENCE [LARGE SCALE GENOMIC DNA]</scope>
    <source>
        <strain evidence="7 8">SK-G1</strain>
    </source>
</reference>
<dbReference type="GO" id="GO:0120159">
    <property type="term" value="F:rRNA pseudouridine synthase activity"/>
    <property type="evidence" value="ECO:0007669"/>
    <property type="project" value="UniProtKB-ARBA"/>
</dbReference>
<dbReference type="InterPro" id="IPR018496">
    <property type="entry name" value="PsdUridine_synth_RsuA/RluB_CS"/>
</dbReference>
<dbReference type="PANTHER" id="PTHR47683:SF4">
    <property type="entry name" value="PSEUDOURIDINE SYNTHASE"/>
    <property type="match status" value="1"/>
</dbReference>
<dbReference type="SUPFAM" id="SSF55174">
    <property type="entry name" value="Alpha-L RNA-binding motif"/>
    <property type="match status" value="1"/>
</dbReference>
<dbReference type="PANTHER" id="PTHR47683">
    <property type="entry name" value="PSEUDOURIDINE SYNTHASE FAMILY PROTEIN-RELATED"/>
    <property type="match status" value="1"/>
</dbReference>
<evidence type="ECO:0000256" key="1">
    <source>
        <dbReference type="ARBA" id="ARBA00008348"/>
    </source>
</evidence>
<feature type="domain" description="RNA-binding S4" evidence="6">
    <location>
        <begin position="7"/>
        <end position="65"/>
    </location>
</feature>
<dbReference type="NCBIfam" id="TIGR00093">
    <property type="entry name" value="pseudouridine synthase"/>
    <property type="match status" value="1"/>
</dbReference>
<dbReference type="InterPro" id="IPR020103">
    <property type="entry name" value="PsdUridine_synth_cat_dom_sf"/>
</dbReference>
<dbReference type="GO" id="GO:0003723">
    <property type="term" value="F:RNA binding"/>
    <property type="evidence" value="ECO:0007669"/>
    <property type="project" value="UniProtKB-KW"/>
</dbReference>
<dbReference type="Pfam" id="PF00849">
    <property type="entry name" value="PseudoU_synth_2"/>
    <property type="match status" value="1"/>
</dbReference>
<dbReference type="GO" id="GO:0005829">
    <property type="term" value="C:cytosol"/>
    <property type="evidence" value="ECO:0007669"/>
    <property type="project" value="UniProtKB-ARBA"/>
</dbReference>
<dbReference type="AlphaFoldDB" id="A0A3G2R392"/>
<comment type="similarity">
    <text evidence="1 5">Belongs to the pseudouridine synthase RsuA family.</text>
</comment>
<dbReference type="RefSeq" id="WP_122014180.1">
    <property type="nucleotide sequence ID" value="NZ_CP033169.1"/>
</dbReference>
<dbReference type="SUPFAM" id="SSF55120">
    <property type="entry name" value="Pseudouridine synthase"/>
    <property type="match status" value="1"/>
</dbReference>
<dbReference type="PROSITE" id="PS01149">
    <property type="entry name" value="PSI_RSU"/>
    <property type="match status" value="1"/>
</dbReference>
<name>A0A3G2R392_9FIRM</name>
<dbReference type="KEGG" id="bacg:D2962_03675"/>
<keyword evidence="2 4" id="KW-0694">RNA-binding</keyword>
<dbReference type="EMBL" id="CP033169">
    <property type="protein sequence ID" value="AYO29829.1"/>
    <property type="molecule type" value="Genomic_DNA"/>
</dbReference>
<dbReference type="Gene3D" id="3.30.70.1560">
    <property type="entry name" value="Alpha-L RNA-binding motif"/>
    <property type="match status" value="1"/>
</dbReference>
<evidence type="ECO:0000256" key="5">
    <source>
        <dbReference type="RuleBase" id="RU003887"/>
    </source>
</evidence>
<dbReference type="SMART" id="SM00363">
    <property type="entry name" value="S4"/>
    <property type="match status" value="1"/>
</dbReference>
<evidence type="ECO:0000256" key="2">
    <source>
        <dbReference type="ARBA" id="ARBA00022884"/>
    </source>
</evidence>
<dbReference type="InterPro" id="IPR020094">
    <property type="entry name" value="TruA/RsuA/RluB/E/F_N"/>
</dbReference>
<dbReference type="Proteomes" id="UP000280960">
    <property type="component" value="Chromosome"/>
</dbReference>
<organism evidence="7 8">
    <name type="scientific">Biomaibacter acetigenes</name>
    <dbReference type="NCBI Taxonomy" id="2316383"/>
    <lineage>
        <taxon>Bacteria</taxon>
        <taxon>Bacillati</taxon>
        <taxon>Bacillota</taxon>
        <taxon>Clostridia</taxon>
        <taxon>Thermosediminibacterales</taxon>
        <taxon>Tepidanaerobacteraceae</taxon>
        <taxon>Biomaibacter</taxon>
    </lineage>
</organism>
<evidence type="ECO:0000313" key="7">
    <source>
        <dbReference type="EMBL" id="AYO29829.1"/>
    </source>
</evidence>
<dbReference type="CDD" id="cd00165">
    <property type="entry name" value="S4"/>
    <property type="match status" value="1"/>
</dbReference>
<dbReference type="GO" id="GO:0000455">
    <property type="term" value="P:enzyme-directed rRNA pseudouridine synthesis"/>
    <property type="evidence" value="ECO:0007669"/>
    <property type="project" value="UniProtKB-ARBA"/>
</dbReference>
<dbReference type="Pfam" id="PF01479">
    <property type="entry name" value="S4"/>
    <property type="match status" value="1"/>
</dbReference>
<gene>
    <name evidence="7" type="ORF">D2962_03675</name>
</gene>
<dbReference type="Gene3D" id="3.10.290.10">
    <property type="entry name" value="RNA-binding S4 domain"/>
    <property type="match status" value="1"/>
</dbReference>
<evidence type="ECO:0000256" key="3">
    <source>
        <dbReference type="ARBA" id="ARBA00023235"/>
    </source>
</evidence>
<evidence type="ECO:0000259" key="6">
    <source>
        <dbReference type="SMART" id="SM00363"/>
    </source>
</evidence>
<dbReference type="PROSITE" id="PS50889">
    <property type="entry name" value="S4"/>
    <property type="match status" value="1"/>
</dbReference>
<dbReference type="InterPro" id="IPR042092">
    <property type="entry name" value="PsdUridine_s_RsuA/RluB/E/F_cat"/>
</dbReference>
<protein>
    <recommendedName>
        <fullName evidence="5">Pseudouridine synthase</fullName>
        <ecNumber evidence="5">5.4.99.-</ecNumber>
    </recommendedName>
</protein>
<dbReference type="FunFam" id="3.30.70.1560:FF:000001">
    <property type="entry name" value="Pseudouridine synthase"/>
    <property type="match status" value="1"/>
</dbReference>
<evidence type="ECO:0000256" key="4">
    <source>
        <dbReference type="PROSITE-ProRule" id="PRU00182"/>
    </source>
</evidence>
<dbReference type="InterPro" id="IPR050343">
    <property type="entry name" value="RsuA_PseudoU_synthase"/>
</dbReference>
<keyword evidence="8" id="KW-1185">Reference proteome</keyword>
<dbReference type="FunFam" id="3.10.290.10:FF:000003">
    <property type="entry name" value="Pseudouridine synthase"/>
    <property type="match status" value="1"/>
</dbReference>
<dbReference type="InterPro" id="IPR006145">
    <property type="entry name" value="PsdUridine_synth_RsuA/RluA"/>
</dbReference>
<dbReference type="EC" id="5.4.99.-" evidence="5"/>
<proteinExistence type="inferred from homology"/>
<accession>A0A3G2R392</accession>
<dbReference type="CDD" id="cd02553">
    <property type="entry name" value="PseudoU_synth_RsuA"/>
    <property type="match status" value="1"/>
</dbReference>
<dbReference type="InterPro" id="IPR002942">
    <property type="entry name" value="S4_RNA-bd"/>
</dbReference>
<dbReference type="Gene3D" id="3.30.70.580">
    <property type="entry name" value="Pseudouridine synthase I, catalytic domain, N-terminal subdomain"/>
    <property type="match status" value="1"/>
</dbReference>
<evidence type="ECO:0000313" key="8">
    <source>
        <dbReference type="Proteomes" id="UP000280960"/>
    </source>
</evidence>
<keyword evidence="3 5" id="KW-0413">Isomerase</keyword>
<sequence>MEKQKSERLDKILSMCGFGTRKDVKKLIKQGAVTVNGNTVNDAGEKVYPLIDNIRIFGEDLDYKSHIYIMMNKPAGVVSSTREEEDTTIIDLLEGEYSHRNLFPVGRLDRDTEGLILLTDDGQLAHRLLSPKNKVEKIYYVEVRGKLNEDDVAAFAGGIPLEDFTALPAKLEILEAGKFSRVLVKIHEGKFHQVKRMMKARGKEVVYLKRLSIGPLKLDENLEPGEWRELTDSEIEGLQNIVFDSKQ</sequence>
<dbReference type="InterPro" id="IPR000748">
    <property type="entry name" value="PsdUridine_synth_RsuA/RluB/E/F"/>
</dbReference>